<comment type="subcellular location">
    <subcellularLocation>
        <location evidence="1">Nucleus</location>
    </subcellularLocation>
</comment>
<evidence type="ECO:0000313" key="9">
    <source>
        <dbReference type="Proteomes" id="UP000623467"/>
    </source>
</evidence>
<keyword evidence="9" id="KW-1185">Reference proteome</keyword>
<dbReference type="PANTHER" id="PTHR47540">
    <property type="entry name" value="THIAMINE REPRESSIBLE GENES REGULATORY PROTEIN THI5"/>
    <property type="match status" value="1"/>
</dbReference>
<dbReference type="PROSITE" id="PS50048">
    <property type="entry name" value="ZN2_CY6_FUNGAL_2"/>
    <property type="match status" value="1"/>
</dbReference>
<evidence type="ECO:0000256" key="5">
    <source>
        <dbReference type="ARBA" id="ARBA00023242"/>
    </source>
</evidence>
<comment type="caution">
    <text evidence="8">The sequence shown here is derived from an EMBL/GenBank/DDBJ whole genome shotgun (WGS) entry which is preliminary data.</text>
</comment>
<accession>A0A8H6XPS6</accession>
<dbReference type="GO" id="GO:0008270">
    <property type="term" value="F:zinc ion binding"/>
    <property type="evidence" value="ECO:0007669"/>
    <property type="project" value="InterPro"/>
</dbReference>
<dbReference type="Pfam" id="PF00172">
    <property type="entry name" value="Zn_clus"/>
    <property type="match status" value="1"/>
</dbReference>
<name>A0A8H6XPS6_9AGAR</name>
<keyword evidence="4" id="KW-0804">Transcription</keyword>
<sequence>MSQRSPSNQTLDVFTKRRRVNLACVHCRRRKVKCTTSDVSPCSPCGRCAKMGLSCTYLSVAAQGADLKYPAAENSEHLRRLSTPLPQRTHPRGQLREHHNSIGTDPGTFEQRLPVASDELCSSREIQLPPPTIERDIFPDTPNSMLWPLHTPLPGQTMSFHQAQFPTREYDSDYHRYMLEFSVQHRYTMPYPSDLTCTCPPGDCHCGGTKTLISNAVEVNWGGRYHF</sequence>
<evidence type="ECO:0000256" key="4">
    <source>
        <dbReference type="ARBA" id="ARBA00023163"/>
    </source>
</evidence>
<evidence type="ECO:0000256" key="3">
    <source>
        <dbReference type="ARBA" id="ARBA00023125"/>
    </source>
</evidence>
<evidence type="ECO:0000256" key="1">
    <source>
        <dbReference type="ARBA" id="ARBA00004123"/>
    </source>
</evidence>
<dbReference type="Proteomes" id="UP000623467">
    <property type="component" value="Unassembled WGS sequence"/>
</dbReference>
<keyword evidence="2" id="KW-0805">Transcription regulation</keyword>
<evidence type="ECO:0000313" key="8">
    <source>
        <dbReference type="EMBL" id="KAF7344371.1"/>
    </source>
</evidence>
<dbReference type="GO" id="GO:0043565">
    <property type="term" value="F:sequence-specific DNA binding"/>
    <property type="evidence" value="ECO:0007669"/>
    <property type="project" value="TreeGrafter"/>
</dbReference>
<dbReference type="SUPFAM" id="SSF57701">
    <property type="entry name" value="Zn2/Cys6 DNA-binding domain"/>
    <property type="match status" value="1"/>
</dbReference>
<dbReference type="EMBL" id="JACAZH010000021">
    <property type="protein sequence ID" value="KAF7344371.1"/>
    <property type="molecule type" value="Genomic_DNA"/>
</dbReference>
<dbReference type="GO" id="GO:0000981">
    <property type="term" value="F:DNA-binding transcription factor activity, RNA polymerase II-specific"/>
    <property type="evidence" value="ECO:0007669"/>
    <property type="project" value="InterPro"/>
</dbReference>
<keyword evidence="5" id="KW-0539">Nucleus</keyword>
<dbReference type="InterPro" id="IPR051711">
    <property type="entry name" value="Stress_Response_Reg"/>
</dbReference>
<dbReference type="AlphaFoldDB" id="A0A8H6XPS6"/>
<dbReference type="PROSITE" id="PS00463">
    <property type="entry name" value="ZN2_CY6_FUNGAL_1"/>
    <property type="match status" value="1"/>
</dbReference>
<dbReference type="PANTHER" id="PTHR47540:SF2">
    <property type="entry name" value="ZN(II)2CYS6 TRANSCRIPTION FACTOR (EUROFUNG)"/>
    <property type="match status" value="1"/>
</dbReference>
<protein>
    <recommendedName>
        <fullName evidence="7">Zn(2)-C6 fungal-type domain-containing protein</fullName>
    </recommendedName>
</protein>
<dbReference type="OrthoDB" id="2260578at2759"/>
<dbReference type="GO" id="GO:0005634">
    <property type="term" value="C:nucleus"/>
    <property type="evidence" value="ECO:0007669"/>
    <property type="project" value="UniProtKB-SubCell"/>
</dbReference>
<dbReference type="Gene3D" id="4.10.240.10">
    <property type="entry name" value="Zn(2)-C6 fungal-type DNA-binding domain"/>
    <property type="match status" value="1"/>
</dbReference>
<evidence type="ECO:0000259" key="7">
    <source>
        <dbReference type="PROSITE" id="PS50048"/>
    </source>
</evidence>
<dbReference type="InterPro" id="IPR001138">
    <property type="entry name" value="Zn2Cys6_DnaBD"/>
</dbReference>
<proteinExistence type="predicted"/>
<organism evidence="8 9">
    <name type="scientific">Mycena sanguinolenta</name>
    <dbReference type="NCBI Taxonomy" id="230812"/>
    <lineage>
        <taxon>Eukaryota</taxon>
        <taxon>Fungi</taxon>
        <taxon>Dikarya</taxon>
        <taxon>Basidiomycota</taxon>
        <taxon>Agaricomycotina</taxon>
        <taxon>Agaricomycetes</taxon>
        <taxon>Agaricomycetidae</taxon>
        <taxon>Agaricales</taxon>
        <taxon>Marasmiineae</taxon>
        <taxon>Mycenaceae</taxon>
        <taxon>Mycena</taxon>
    </lineage>
</organism>
<feature type="region of interest" description="Disordered" evidence="6">
    <location>
        <begin position="75"/>
        <end position="107"/>
    </location>
</feature>
<dbReference type="CDD" id="cd00067">
    <property type="entry name" value="GAL4"/>
    <property type="match status" value="1"/>
</dbReference>
<gene>
    <name evidence="8" type="ORF">MSAN_01918100</name>
</gene>
<keyword evidence="3" id="KW-0238">DNA-binding</keyword>
<dbReference type="InterPro" id="IPR036864">
    <property type="entry name" value="Zn2-C6_fun-type_DNA-bd_sf"/>
</dbReference>
<feature type="domain" description="Zn(2)-C6 fungal-type" evidence="7">
    <location>
        <begin position="23"/>
        <end position="57"/>
    </location>
</feature>
<evidence type="ECO:0000256" key="2">
    <source>
        <dbReference type="ARBA" id="ARBA00023015"/>
    </source>
</evidence>
<dbReference type="GO" id="GO:0045944">
    <property type="term" value="P:positive regulation of transcription by RNA polymerase II"/>
    <property type="evidence" value="ECO:0007669"/>
    <property type="project" value="TreeGrafter"/>
</dbReference>
<evidence type="ECO:0000256" key="6">
    <source>
        <dbReference type="SAM" id="MobiDB-lite"/>
    </source>
</evidence>
<dbReference type="SMART" id="SM00066">
    <property type="entry name" value="GAL4"/>
    <property type="match status" value="1"/>
</dbReference>
<reference evidence="8" key="1">
    <citation type="submission" date="2020-05" db="EMBL/GenBank/DDBJ databases">
        <title>Mycena genomes resolve the evolution of fungal bioluminescence.</title>
        <authorList>
            <person name="Tsai I.J."/>
        </authorList>
    </citation>
    <scope>NUCLEOTIDE SEQUENCE</scope>
    <source>
        <strain evidence="8">160909Yilan</strain>
    </source>
</reference>